<evidence type="ECO:0000313" key="4">
    <source>
        <dbReference type="Proteomes" id="UP000281985"/>
    </source>
</evidence>
<dbReference type="OrthoDB" id="9805336at2"/>
<evidence type="ECO:0000256" key="1">
    <source>
        <dbReference type="SAM" id="SignalP"/>
    </source>
</evidence>
<dbReference type="InterPro" id="IPR043781">
    <property type="entry name" value="DUF5723"/>
</dbReference>
<keyword evidence="4" id="KW-1185">Reference proteome</keyword>
<proteinExistence type="predicted"/>
<dbReference type="EMBL" id="REFV01000011">
    <property type="protein sequence ID" value="RMB57393.1"/>
    <property type="molecule type" value="Genomic_DNA"/>
</dbReference>
<feature type="signal peptide" evidence="1">
    <location>
        <begin position="1"/>
        <end position="18"/>
    </location>
</feature>
<feature type="domain" description="DUF5723" evidence="2">
    <location>
        <begin position="39"/>
        <end position="403"/>
    </location>
</feature>
<evidence type="ECO:0000313" key="3">
    <source>
        <dbReference type="EMBL" id="RMB57393.1"/>
    </source>
</evidence>
<keyword evidence="1" id="KW-0732">Signal</keyword>
<name>A0A3M0G6K1_9FLAO</name>
<dbReference type="Pfam" id="PF18990">
    <property type="entry name" value="DUF5723"/>
    <property type="match status" value="1"/>
</dbReference>
<accession>A0A3M0G6K1</accession>
<gene>
    <name evidence="3" type="ORF">EAX61_11645</name>
</gene>
<evidence type="ECO:0000259" key="2">
    <source>
        <dbReference type="Pfam" id="PF18990"/>
    </source>
</evidence>
<comment type="caution">
    <text evidence="3">The sequence shown here is derived from an EMBL/GenBank/DDBJ whole genome shotgun (WGS) entry which is preliminary data.</text>
</comment>
<sequence>MNLKLLFLSLICAATLQAQSFKGLGSSNYAGIHGAIYNPAQIAASPYTFDFNLVSVYATAGSDYFGIDLGSITDQSEGFDFEDASKQFPKDDNNFFLNTDVVGPSFMFNLSPKSSIGIITRARGMFNLNNISGELYEDISDNFDEDEDFEANSENFSGTVHAWAEIGLTYGYVVSKSDNHALKVGATVKYLQGAGSLFLASDSIDAVHDASETSLTSTGDLSYGTTVDFDNDDISFDNLTSGFGLDIGFVYESKKDSLSTDKGWKIGVSINDIGNINYKDTETTVYNLNQTVDTAIFDDEDLEQVLEDNYDGQTSVGATKVGLPTSAHIFADYNIHKRLYIGLESSISLVNRDKTNANRIYSYATLNPRLEMKWLAVYSPITVQQYTGLSWGAGVKLGPLTIGSGSILTNLLSDSSKATDVYVGLKVPFFKRS</sequence>
<dbReference type="RefSeq" id="WP_121917871.1">
    <property type="nucleotide sequence ID" value="NZ_REFV01000011.1"/>
</dbReference>
<organism evidence="3 4">
    <name type="scientific">Dokdonia sinensis</name>
    <dbReference type="NCBI Taxonomy" id="2479847"/>
    <lineage>
        <taxon>Bacteria</taxon>
        <taxon>Pseudomonadati</taxon>
        <taxon>Bacteroidota</taxon>
        <taxon>Flavobacteriia</taxon>
        <taxon>Flavobacteriales</taxon>
        <taxon>Flavobacteriaceae</taxon>
        <taxon>Dokdonia</taxon>
    </lineage>
</organism>
<reference evidence="3 4" key="1">
    <citation type="submission" date="2018-10" db="EMBL/GenBank/DDBJ databases">
        <title>Dokdonia luteus sp. nov., isolated from sea water.</title>
        <authorList>
            <person name="Zhou L.Y."/>
            <person name="Du Z.J."/>
        </authorList>
    </citation>
    <scope>NUCLEOTIDE SEQUENCE [LARGE SCALE GENOMIC DNA]</scope>
    <source>
        <strain evidence="3 4">SH27</strain>
    </source>
</reference>
<protein>
    <recommendedName>
        <fullName evidence="2">DUF5723 domain-containing protein</fullName>
    </recommendedName>
</protein>
<dbReference type="AlphaFoldDB" id="A0A3M0G6K1"/>
<dbReference type="Proteomes" id="UP000281985">
    <property type="component" value="Unassembled WGS sequence"/>
</dbReference>
<feature type="chain" id="PRO_5018237331" description="DUF5723 domain-containing protein" evidence="1">
    <location>
        <begin position="19"/>
        <end position="433"/>
    </location>
</feature>